<reference evidence="12 13" key="1">
    <citation type="submission" date="2020-02" db="EMBL/GenBank/DDBJ databases">
        <authorList>
            <person name="Ferguson B K."/>
        </authorList>
    </citation>
    <scope>NUCLEOTIDE SEQUENCE [LARGE SCALE GENOMIC DNA]</scope>
</reference>
<dbReference type="Pfam" id="PF00096">
    <property type="entry name" value="zf-C2H2"/>
    <property type="match status" value="2"/>
</dbReference>
<dbReference type="PROSITE" id="PS00028">
    <property type="entry name" value="ZINC_FINGER_C2H2_1"/>
    <property type="match status" value="2"/>
</dbReference>
<dbReference type="SUPFAM" id="SSF57667">
    <property type="entry name" value="beta-beta-alpha zinc fingers"/>
    <property type="match status" value="2"/>
</dbReference>
<dbReference type="GO" id="GO:0000981">
    <property type="term" value="F:DNA-binding transcription factor activity, RNA polymerase II-specific"/>
    <property type="evidence" value="ECO:0007669"/>
    <property type="project" value="TreeGrafter"/>
</dbReference>
<proteinExistence type="predicted"/>
<feature type="domain" description="C2H2-type" evidence="11">
    <location>
        <begin position="72"/>
        <end position="100"/>
    </location>
</feature>
<evidence type="ECO:0000256" key="9">
    <source>
        <dbReference type="ARBA" id="ARBA00023242"/>
    </source>
</evidence>
<dbReference type="PANTHER" id="PTHR24384:SF189">
    <property type="entry name" value="C2H2-TYPE DOMAIN-CONTAINING PROTEIN-RELATED"/>
    <property type="match status" value="1"/>
</dbReference>
<dbReference type="GO" id="GO:0000978">
    <property type="term" value="F:RNA polymerase II cis-regulatory region sequence-specific DNA binding"/>
    <property type="evidence" value="ECO:0007669"/>
    <property type="project" value="TreeGrafter"/>
</dbReference>
<sequence>MTPSSHYPNPLPPVPWHRRFSNSSSDTNNLQIPFSCFKSNKKTCSSVLAVCKFYSNFDLKHQKTVHEGRKDFECDKCEKKFGKKSYLRVHMRTVHEGRKDFTCEKLHEGRQDYTCDKCEKRFGQKSHWVLHQKTVHEGRKDYACEEYAGARNMMFLREYNKCYNRYLTSERLYMTVSLLNHSGDAHIATLLRGQTMKIFETLKLDHALHGYNLELPNVCFRRTI</sequence>
<evidence type="ECO:0000256" key="7">
    <source>
        <dbReference type="ARBA" id="ARBA00023125"/>
    </source>
</evidence>
<dbReference type="InterPro" id="IPR036236">
    <property type="entry name" value="Znf_C2H2_sf"/>
</dbReference>
<evidence type="ECO:0000259" key="11">
    <source>
        <dbReference type="PROSITE" id="PS50157"/>
    </source>
</evidence>
<gene>
    <name evidence="12" type="ORF">TBRA_LOCUS12517</name>
</gene>
<evidence type="ECO:0000256" key="3">
    <source>
        <dbReference type="ARBA" id="ARBA00022737"/>
    </source>
</evidence>
<evidence type="ECO:0000256" key="6">
    <source>
        <dbReference type="ARBA" id="ARBA00023015"/>
    </source>
</evidence>
<evidence type="ECO:0000313" key="13">
    <source>
        <dbReference type="Proteomes" id="UP000479190"/>
    </source>
</evidence>
<keyword evidence="6" id="KW-0805">Transcription regulation</keyword>
<evidence type="ECO:0000256" key="4">
    <source>
        <dbReference type="ARBA" id="ARBA00022771"/>
    </source>
</evidence>
<evidence type="ECO:0000256" key="5">
    <source>
        <dbReference type="ARBA" id="ARBA00022833"/>
    </source>
</evidence>
<evidence type="ECO:0000313" key="12">
    <source>
        <dbReference type="EMBL" id="CAB0040823.1"/>
    </source>
</evidence>
<dbReference type="EMBL" id="CADCXV010001056">
    <property type="protein sequence ID" value="CAB0040823.1"/>
    <property type="molecule type" value="Genomic_DNA"/>
</dbReference>
<keyword evidence="2" id="KW-0479">Metal-binding</keyword>
<evidence type="ECO:0000256" key="8">
    <source>
        <dbReference type="ARBA" id="ARBA00023163"/>
    </source>
</evidence>
<dbReference type="SMART" id="SM00355">
    <property type="entry name" value="ZnF_C2H2"/>
    <property type="match status" value="2"/>
</dbReference>
<feature type="domain" description="C2H2-type" evidence="11">
    <location>
        <begin position="113"/>
        <end position="141"/>
    </location>
</feature>
<organism evidence="12 13">
    <name type="scientific">Trichogramma brassicae</name>
    <dbReference type="NCBI Taxonomy" id="86971"/>
    <lineage>
        <taxon>Eukaryota</taxon>
        <taxon>Metazoa</taxon>
        <taxon>Ecdysozoa</taxon>
        <taxon>Arthropoda</taxon>
        <taxon>Hexapoda</taxon>
        <taxon>Insecta</taxon>
        <taxon>Pterygota</taxon>
        <taxon>Neoptera</taxon>
        <taxon>Endopterygota</taxon>
        <taxon>Hymenoptera</taxon>
        <taxon>Apocrita</taxon>
        <taxon>Proctotrupomorpha</taxon>
        <taxon>Chalcidoidea</taxon>
        <taxon>Trichogrammatidae</taxon>
        <taxon>Trichogramma</taxon>
    </lineage>
</organism>
<name>A0A6H5IXV9_9HYME</name>
<keyword evidence="7" id="KW-0238">DNA-binding</keyword>
<dbReference type="GO" id="GO:0008270">
    <property type="term" value="F:zinc ion binding"/>
    <property type="evidence" value="ECO:0007669"/>
    <property type="project" value="UniProtKB-KW"/>
</dbReference>
<keyword evidence="8" id="KW-0804">Transcription</keyword>
<keyword evidence="4 10" id="KW-0863">Zinc-finger</keyword>
<dbReference type="InterPro" id="IPR050752">
    <property type="entry name" value="C2H2-ZF_domain"/>
</dbReference>
<evidence type="ECO:0000256" key="2">
    <source>
        <dbReference type="ARBA" id="ARBA00022723"/>
    </source>
</evidence>
<evidence type="ECO:0000256" key="1">
    <source>
        <dbReference type="ARBA" id="ARBA00004123"/>
    </source>
</evidence>
<accession>A0A6H5IXV9</accession>
<protein>
    <recommendedName>
        <fullName evidence="11">C2H2-type domain-containing protein</fullName>
    </recommendedName>
</protein>
<keyword evidence="13" id="KW-1185">Reference proteome</keyword>
<evidence type="ECO:0000256" key="10">
    <source>
        <dbReference type="PROSITE-ProRule" id="PRU00042"/>
    </source>
</evidence>
<dbReference type="GO" id="GO:0005634">
    <property type="term" value="C:nucleus"/>
    <property type="evidence" value="ECO:0007669"/>
    <property type="project" value="UniProtKB-SubCell"/>
</dbReference>
<keyword evidence="9" id="KW-0539">Nucleus</keyword>
<dbReference type="Gene3D" id="3.30.160.60">
    <property type="entry name" value="Classic Zinc Finger"/>
    <property type="match status" value="2"/>
</dbReference>
<dbReference type="PROSITE" id="PS50157">
    <property type="entry name" value="ZINC_FINGER_C2H2_2"/>
    <property type="match status" value="2"/>
</dbReference>
<dbReference type="AlphaFoldDB" id="A0A6H5IXV9"/>
<dbReference type="OrthoDB" id="7685779at2759"/>
<dbReference type="Proteomes" id="UP000479190">
    <property type="component" value="Unassembled WGS sequence"/>
</dbReference>
<dbReference type="InterPro" id="IPR013087">
    <property type="entry name" value="Znf_C2H2_type"/>
</dbReference>
<keyword evidence="3" id="KW-0677">Repeat</keyword>
<comment type="subcellular location">
    <subcellularLocation>
        <location evidence="1">Nucleus</location>
    </subcellularLocation>
</comment>
<keyword evidence="5" id="KW-0862">Zinc</keyword>
<dbReference type="FunFam" id="3.30.160.60:FF:000100">
    <property type="entry name" value="Zinc finger 45-like"/>
    <property type="match status" value="1"/>
</dbReference>
<dbReference type="PANTHER" id="PTHR24384">
    <property type="entry name" value="FINGER PUTATIVE TRANSCRIPTION FACTOR FAMILY-RELATED"/>
    <property type="match status" value="1"/>
</dbReference>